<evidence type="ECO:0000313" key="1">
    <source>
        <dbReference type="EMBL" id="RJO60948.1"/>
    </source>
</evidence>
<reference evidence="1 2" key="1">
    <citation type="journal article" date="2017" name="ISME J.">
        <title>Energy and carbon metabolisms in a deep terrestrial subsurface fluid microbial community.</title>
        <authorList>
            <person name="Momper L."/>
            <person name="Jungbluth S.P."/>
            <person name="Lee M.D."/>
            <person name="Amend J.P."/>
        </authorList>
    </citation>
    <scope>NUCLEOTIDE SEQUENCE [LARGE SCALE GENOMIC DNA]</scope>
    <source>
        <strain evidence="1">SURF_29</strain>
    </source>
</reference>
<dbReference type="AlphaFoldDB" id="A0A419DCX3"/>
<sequence length="88" mass="9834">MNWVRNISDTTLDMIFRHYGKFIRNRMRRDGARFLKGFEEAGMVTTVPAGDVIVEPANPLPARIGGPTKILHGESAKDFGHNLVTNPI</sequence>
<dbReference type="EMBL" id="QZJW01000035">
    <property type="protein sequence ID" value="RJO60948.1"/>
    <property type="molecule type" value="Genomic_DNA"/>
</dbReference>
<name>A0A419DCX3_9BACT</name>
<dbReference type="Proteomes" id="UP000285655">
    <property type="component" value="Unassembled WGS sequence"/>
</dbReference>
<organism evidence="1 2">
    <name type="scientific">candidate division WS5 bacterium</name>
    <dbReference type="NCBI Taxonomy" id="2093353"/>
    <lineage>
        <taxon>Bacteria</taxon>
        <taxon>candidate division WS5</taxon>
    </lineage>
</organism>
<evidence type="ECO:0000313" key="2">
    <source>
        <dbReference type="Proteomes" id="UP000285655"/>
    </source>
</evidence>
<accession>A0A419DCX3</accession>
<comment type="caution">
    <text evidence="1">The sequence shown here is derived from an EMBL/GenBank/DDBJ whole genome shotgun (WGS) entry which is preliminary data.</text>
</comment>
<gene>
    <name evidence="1" type="ORF">C4544_04040</name>
</gene>
<proteinExistence type="predicted"/>
<protein>
    <submittedName>
        <fullName evidence="1">Uncharacterized protein</fullName>
    </submittedName>
</protein>